<gene>
    <name evidence="1" type="ORF">M011DRAFT_181637</name>
</gene>
<dbReference type="AlphaFoldDB" id="A0A6A6VNJ8"/>
<evidence type="ECO:0000313" key="1">
    <source>
        <dbReference type="EMBL" id="KAF2750727.1"/>
    </source>
</evidence>
<reference evidence="1" key="1">
    <citation type="journal article" date="2020" name="Stud. Mycol.">
        <title>101 Dothideomycetes genomes: a test case for predicting lifestyles and emergence of pathogens.</title>
        <authorList>
            <person name="Haridas S."/>
            <person name="Albert R."/>
            <person name="Binder M."/>
            <person name="Bloem J."/>
            <person name="Labutti K."/>
            <person name="Salamov A."/>
            <person name="Andreopoulos B."/>
            <person name="Baker S."/>
            <person name="Barry K."/>
            <person name="Bills G."/>
            <person name="Bluhm B."/>
            <person name="Cannon C."/>
            <person name="Castanera R."/>
            <person name="Culley D."/>
            <person name="Daum C."/>
            <person name="Ezra D."/>
            <person name="Gonzalez J."/>
            <person name="Henrissat B."/>
            <person name="Kuo A."/>
            <person name="Liang C."/>
            <person name="Lipzen A."/>
            <person name="Lutzoni F."/>
            <person name="Magnuson J."/>
            <person name="Mondo S."/>
            <person name="Nolan M."/>
            <person name="Ohm R."/>
            <person name="Pangilinan J."/>
            <person name="Park H.-J."/>
            <person name="Ramirez L."/>
            <person name="Alfaro M."/>
            <person name="Sun H."/>
            <person name="Tritt A."/>
            <person name="Yoshinaga Y."/>
            <person name="Zwiers L.-H."/>
            <person name="Turgeon B."/>
            <person name="Goodwin S."/>
            <person name="Spatafora J."/>
            <person name="Crous P."/>
            <person name="Grigoriev I."/>
        </authorList>
    </citation>
    <scope>NUCLEOTIDE SEQUENCE</scope>
    <source>
        <strain evidence="1">CBS 119925</strain>
    </source>
</reference>
<dbReference type="EMBL" id="MU006563">
    <property type="protein sequence ID" value="KAF2750727.1"/>
    <property type="molecule type" value="Genomic_DNA"/>
</dbReference>
<organism evidence="1 2">
    <name type="scientific">Sporormia fimetaria CBS 119925</name>
    <dbReference type="NCBI Taxonomy" id="1340428"/>
    <lineage>
        <taxon>Eukaryota</taxon>
        <taxon>Fungi</taxon>
        <taxon>Dikarya</taxon>
        <taxon>Ascomycota</taxon>
        <taxon>Pezizomycotina</taxon>
        <taxon>Dothideomycetes</taxon>
        <taxon>Pleosporomycetidae</taxon>
        <taxon>Pleosporales</taxon>
        <taxon>Sporormiaceae</taxon>
        <taxon>Sporormia</taxon>
    </lineage>
</organism>
<evidence type="ECO:0000313" key="2">
    <source>
        <dbReference type="Proteomes" id="UP000799440"/>
    </source>
</evidence>
<sequence>MAIWCYRDIEFNVYVNGHRRKFEPYSWSVINTWLSGKDGHGLVRSEHVRHLLLETCLLDSIDLNTQESPLLLSQGATLTLCAVFCVPAHDFQELHGRALKEPLEYWIPRYASQINHLLNMGYRIKLRPLYRESGDHFAALTPPKLRWTLVDCVSSKPLHEEAESDFHLRRSPTAELGFCIESRKSVAYTGVDSTLRSAFGWHSVSPFLACPDHEHNDNGSI</sequence>
<proteinExistence type="predicted"/>
<dbReference type="Proteomes" id="UP000799440">
    <property type="component" value="Unassembled WGS sequence"/>
</dbReference>
<accession>A0A6A6VNJ8</accession>
<keyword evidence="2" id="KW-1185">Reference proteome</keyword>
<name>A0A6A6VNJ8_9PLEO</name>
<protein>
    <submittedName>
        <fullName evidence="1">Uncharacterized protein</fullName>
    </submittedName>
</protein>